<comment type="caution">
    <text evidence="1">The sequence shown here is derived from an EMBL/GenBank/DDBJ whole genome shotgun (WGS) entry which is preliminary data.</text>
</comment>
<keyword evidence="2" id="KW-1185">Reference proteome</keyword>
<accession>A0ACC2YVA5</accession>
<name>A0ACC2YVA5_9PEZI</name>
<protein>
    <submittedName>
        <fullName evidence="1">Uncharacterized protein</fullName>
    </submittedName>
</protein>
<evidence type="ECO:0000313" key="1">
    <source>
        <dbReference type="EMBL" id="KAJ9638943.1"/>
    </source>
</evidence>
<dbReference type="EMBL" id="JAPDRP010000020">
    <property type="protein sequence ID" value="KAJ9638943.1"/>
    <property type="molecule type" value="Genomic_DNA"/>
</dbReference>
<proteinExistence type="predicted"/>
<gene>
    <name evidence="1" type="ORF">H2199_006804</name>
</gene>
<organism evidence="1 2">
    <name type="scientific">Coniosporium tulheliwenetii</name>
    <dbReference type="NCBI Taxonomy" id="3383036"/>
    <lineage>
        <taxon>Eukaryota</taxon>
        <taxon>Fungi</taxon>
        <taxon>Dikarya</taxon>
        <taxon>Ascomycota</taxon>
        <taxon>Pezizomycotina</taxon>
        <taxon>Dothideomycetes</taxon>
        <taxon>Dothideomycetes incertae sedis</taxon>
        <taxon>Coniosporium</taxon>
    </lineage>
</organism>
<dbReference type="Proteomes" id="UP001172680">
    <property type="component" value="Unassembled WGS sequence"/>
</dbReference>
<reference evidence="1" key="1">
    <citation type="submission" date="2022-10" db="EMBL/GenBank/DDBJ databases">
        <title>Culturing micro-colonial fungi from biological soil crusts in the Mojave desert and describing Neophaeococcomyces mojavensis, and introducing the new genera and species Taxawa tesnikishii.</title>
        <authorList>
            <person name="Kurbessoian T."/>
            <person name="Stajich J.E."/>
        </authorList>
    </citation>
    <scope>NUCLEOTIDE SEQUENCE</scope>
    <source>
        <strain evidence="1">JES_115</strain>
    </source>
</reference>
<sequence length="385" mass="44020">MPSPYPVVTAILSPAMREIRLRIFEYLLPSKPVSEFRSVDGMAAFGSSGLVLDDWNMSLLLVSRQIFQEASSLIYGKTQFVVDIEDVFFAVPGGVFEPQPSKLFMHPHGRDWKRYLGSLPYKRIESFHVTIVVPAGKDSLLSRAEYNPKKREKRLYDVRDHVHRLVGLLREVHHLRKLRIAVAVEYRSWSAESTVTAVKWLLEPLWSLTNVQRLELDDVLIYYNGLIAPIGVKSHAPGHAPDLTKEGSPDKAWADYVREKEALQFCKDPAPVISAEILEAYGRIDDAVVWLRDVEPCIQEWVTDRAGHTKKLDDLLHRARVAREEGDVNELNRVGIRLRQIWREVVAGQEEARVHIEQSIAWLPSEESANARITKYFKPVSKIKD</sequence>
<evidence type="ECO:0000313" key="2">
    <source>
        <dbReference type="Proteomes" id="UP001172680"/>
    </source>
</evidence>